<keyword evidence="2" id="KW-1185">Reference proteome</keyword>
<organism evidence="1 2">
    <name type="scientific">Coregonus suidteri</name>
    <dbReference type="NCBI Taxonomy" id="861788"/>
    <lineage>
        <taxon>Eukaryota</taxon>
        <taxon>Metazoa</taxon>
        <taxon>Chordata</taxon>
        <taxon>Craniata</taxon>
        <taxon>Vertebrata</taxon>
        <taxon>Euteleostomi</taxon>
        <taxon>Actinopterygii</taxon>
        <taxon>Neopterygii</taxon>
        <taxon>Teleostei</taxon>
        <taxon>Protacanthopterygii</taxon>
        <taxon>Salmoniformes</taxon>
        <taxon>Salmonidae</taxon>
        <taxon>Coregoninae</taxon>
        <taxon>Coregonus</taxon>
    </lineage>
</organism>
<dbReference type="AlphaFoldDB" id="A0AAN8NE71"/>
<accession>A0AAN8NE71</accession>
<evidence type="ECO:0000313" key="1">
    <source>
        <dbReference type="EMBL" id="KAK6325606.1"/>
    </source>
</evidence>
<comment type="caution">
    <text evidence="1">The sequence shown here is derived from an EMBL/GenBank/DDBJ whole genome shotgun (WGS) entry which is preliminary data.</text>
</comment>
<protein>
    <submittedName>
        <fullName evidence="1">Uncharacterized protein</fullName>
    </submittedName>
</protein>
<evidence type="ECO:0000313" key="2">
    <source>
        <dbReference type="Proteomes" id="UP001356427"/>
    </source>
</evidence>
<name>A0AAN8NE71_9TELE</name>
<gene>
    <name evidence="1" type="ORF">J4Q44_G00049480</name>
</gene>
<dbReference type="EMBL" id="JAGTTL010000003">
    <property type="protein sequence ID" value="KAK6325606.1"/>
    <property type="molecule type" value="Genomic_DNA"/>
</dbReference>
<dbReference type="Proteomes" id="UP001356427">
    <property type="component" value="Unassembled WGS sequence"/>
</dbReference>
<proteinExistence type="predicted"/>
<sequence>MMVLRNLNVSAILTAEPLISRGRDGEGTLPEVNHHLHGFDSVQLQVIVTAPDHHPVNLSPVHGRRWRQGCLGWCHLLLDRRIFGDRVTRGEGRARSPAALPC</sequence>
<reference evidence="1 2" key="1">
    <citation type="submission" date="2021-04" db="EMBL/GenBank/DDBJ databases">
        <authorList>
            <person name="De Guttry C."/>
            <person name="Zahm M."/>
            <person name="Klopp C."/>
            <person name="Cabau C."/>
            <person name="Louis A."/>
            <person name="Berthelot C."/>
            <person name="Parey E."/>
            <person name="Roest Crollius H."/>
            <person name="Montfort J."/>
            <person name="Robinson-Rechavi M."/>
            <person name="Bucao C."/>
            <person name="Bouchez O."/>
            <person name="Gislard M."/>
            <person name="Lluch J."/>
            <person name="Milhes M."/>
            <person name="Lampietro C."/>
            <person name="Lopez Roques C."/>
            <person name="Donnadieu C."/>
            <person name="Braasch I."/>
            <person name="Desvignes T."/>
            <person name="Postlethwait J."/>
            <person name="Bobe J."/>
            <person name="Wedekind C."/>
            <person name="Guiguen Y."/>
        </authorList>
    </citation>
    <scope>NUCLEOTIDE SEQUENCE [LARGE SCALE GENOMIC DNA]</scope>
    <source>
        <strain evidence="1">Cs_M1</strain>
        <tissue evidence="1">Blood</tissue>
    </source>
</reference>